<evidence type="ECO:0000256" key="1">
    <source>
        <dbReference type="SAM" id="MobiDB-lite"/>
    </source>
</evidence>
<feature type="signal peptide" evidence="2">
    <location>
        <begin position="1"/>
        <end position="21"/>
    </location>
</feature>
<name>A0A517ZL80_9PLAN</name>
<dbReference type="Proteomes" id="UP000319383">
    <property type="component" value="Chromosome"/>
</dbReference>
<organism evidence="3 4">
    <name type="scientific">Symmachiella dynata</name>
    <dbReference type="NCBI Taxonomy" id="2527995"/>
    <lineage>
        <taxon>Bacteria</taxon>
        <taxon>Pseudomonadati</taxon>
        <taxon>Planctomycetota</taxon>
        <taxon>Planctomycetia</taxon>
        <taxon>Planctomycetales</taxon>
        <taxon>Planctomycetaceae</taxon>
        <taxon>Symmachiella</taxon>
    </lineage>
</organism>
<evidence type="ECO:0000313" key="3">
    <source>
        <dbReference type="EMBL" id="QDU43250.1"/>
    </source>
</evidence>
<evidence type="ECO:0000256" key="2">
    <source>
        <dbReference type="SAM" id="SignalP"/>
    </source>
</evidence>
<evidence type="ECO:0000313" key="4">
    <source>
        <dbReference type="Proteomes" id="UP000319383"/>
    </source>
</evidence>
<proteinExistence type="predicted"/>
<dbReference type="RefSeq" id="WP_145375379.1">
    <property type="nucleotide sequence ID" value="NZ_CP036276.1"/>
</dbReference>
<gene>
    <name evidence="3" type="ORF">Mal52_17220</name>
</gene>
<feature type="region of interest" description="Disordered" evidence="1">
    <location>
        <begin position="324"/>
        <end position="344"/>
    </location>
</feature>
<protein>
    <recommendedName>
        <fullName evidence="5">DUF5666 domain-containing protein</fullName>
    </recommendedName>
</protein>
<feature type="chain" id="PRO_5021843657" description="DUF5666 domain-containing protein" evidence="2">
    <location>
        <begin position="22"/>
        <end position="344"/>
    </location>
</feature>
<dbReference type="EMBL" id="CP036276">
    <property type="protein sequence ID" value="QDU43250.1"/>
    <property type="molecule type" value="Genomic_DNA"/>
</dbReference>
<reference evidence="3 4" key="1">
    <citation type="submission" date="2019-02" db="EMBL/GenBank/DDBJ databases">
        <title>Deep-cultivation of Planctomycetes and their phenomic and genomic characterization uncovers novel biology.</title>
        <authorList>
            <person name="Wiegand S."/>
            <person name="Jogler M."/>
            <person name="Boedeker C."/>
            <person name="Pinto D."/>
            <person name="Vollmers J."/>
            <person name="Rivas-Marin E."/>
            <person name="Kohn T."/>
            <person name="Peeters S.H."/>
            <person name="Heuer A."/>
            <person name="Rast P."/>
            <person name="Oberbeckmann S."/>
            <person name="Bunk B."/>
            <person name="Jeske O."/>
            <person name="Meyerdierks A."/>
            <person name="Storesund J.E."/>
            <person name="Kallscheuer N."/>
            <person name="Luecker S."/>
            <person name="Lage O.M."/>
            <person name="Pohl T."/>
            <person name="Merkel B.J."/>
            <person name="Hornburger P."/>
            <person name="Mueller R.-W."/>
            <person name="Bruemmer F."/>
            <person name="Labrenz M."/>
            <person name="Spormann A.M."/>
            <person name="Op den Camp H."/>
            <person name="Overmann J."/>
            <person name="Amann R."/>
            <person name="Jetten M.S.M."/>
            <person name="Mascher T."/>
            <person name="Medema M.H."/>
            <person name="Devos D.P."/>
            <person name="Kaster A.-K."/>
            <person name="Ovreas L."/>
            <person name="Rohde M."/>
            <person name="Galperin M.Y."/>
            <person name="Jogler C."/>
        </authorList>
    </citation>
    <scope>NUCLEOTIDE SEQUENCE [LARGE SCALE GENOMIC DNA]</scope>
    <source>
        <strain evidence="3 4">Mal52</strain>
    </source>
</reference>
<sequence precursor="true">MRTLAASLVLFVITLNVTSGAEPQKVPVSELGREFVLTGKLQVPLGKLAKVRGVIVAGPFKGYEGGKNLRVQWINGKYTQKYLRIPIESPFDLHPAEAEEDDKPVKLKYGHTYELDVYETGGYVGIPNAARRMGKLFAQTTNHYFRTEVVGVTAKKIAPITFTPEMFIGENVLLQGIATSENGKAVMVGDGWKIIVRKEKPWPMHMEGKTIETLGVTGPDIGGKVYEFLKGDARLVFLKDQIGRDVELRGRAWSRNGNWWFEYRDSELDVEGMENLPGWEANNHGRSMFIKGRLEKTRLPPLRERPGAPGQQLKEFYIVRNPSWEPLPPLLSPERPLPKLKSKP</sequence>
<dbReference type="AlphaFoldDB" id="A0A517ZL80"/>
<dbReference type="KEGG" id="sdyn:Mal52_17220"/>
<accession>A0A517ZL80</accession>
<keyword evidence="4" id="KW-1185">Reference proteome</keyword>
<evidence type="ECO:0008006" key="5">
    <source>
        <dbReference type="Google" id="ProtNLM"/>
    </source>
</evidence>
<keyword evidence="2" id="KW-0732">Signal</keyword>